<evidence type="ECO:0000313" key="5">
    <source>
        <dbReference type="EMBL" id="AWV89302.1"/>
    </source>
</evidence>
<keyword evidence="4" id="KW-0067">ATP-binding</keyword>
<dbReference type="RefSeq" id="WP_111333696.1">
    <property type="nucleotide sequence ID" value="NZ_CP030032.1"/>
</dbReference>
<keyword evidence="3" id="KW-0418">Kinase</keyword>
<keyword evidence="2" id="KW-0547">Nucleotide-binding</keyword>
<dbReference type="InterPro" id="IPR011009">
    <property type="entry name" value="Kinase-like_dom_sf"/>
</dbReference>
<dbReference type="SUPFAM" id="SSF56112">
    <property type="entry name" value="Protein kinase-like (PK-like)"/>
    <property type="match status" value="1"/>
</dbReference>
<accession>A0A2Z4FK25</accession>
<evidence type="ECO:0000256" key="1">
    <source>
        <dbReference type="ARBA" id="ARBA00022679"/>
    </source>
</evidence>
<reference evidence="5 6" key="1">
    <citation type="submission" date="2018-06" db="EMBL/GenBank/DDBJ databases">
        <title>Lujinxingia sediminis gen. nov. sp. nov., a new facultative anaerobic member of the class Deltaproteobacteria, and proposal of Lujinxingaceae fam. nov.</title>
        <authorList>
            <person name="Guo L.-Y."/>
            <person name="Li C.-M."/>
            <person name="Wang S."/>
            <person name="Du Z.-J."/>
        </authorList>
    </citation>
    <scope>NUCLEOTIDE SEQUENCE [LARGE SCALE GENOMIC DNA]</scope>
    <source>
        <strain evidence="5 6">FA350</strain>
    </source>
</reference>
<dbReference type="PROSITE" id="PS50011">
    <property type="entry name" value="PROTEIN_KINASE_DOM"/>
    <property type="match status" value="1"/>
</dbReference>
<dbReference type="Proteomes" id="UP000249799">
    <property type="component" value="Chromosome"/>
</dbReference>
<dbReference type="GO" id="GO:0004674">
    <property type="term" value="F:protein serine/threonine kinase activity"/>
    <property type="evidence" value="ECO:0007669"/>
    <property type="project" value="TreeGrafter"/>
</dbReference>
<proteinExistence type="predicted"/>
<evidence type="ECO:0000313" key="6">
    <source>
        <dbReference type="Proteomes" id="UP000249799"/>
    </source>
</evidence>
<dbReference type="PANTHER" id="PTHR43289:SF6">
    <property type="entry name" value="SERINE_THREONINE-PROTEIN KINASE NEKL-3"/>
    <property type="match status" value="1"/>
</dbReference>
<dbReference type="Pfam" id="PF00069">
    <property type="entry name" value="Pkinase"/>
    <property type="match status" value="1"/>
</dbReference>
<dbReference type="PANTHER" id="PTHR43289">
    <property type="entry name" value="MITOGEN-ACTIVATED PROTEIN KINASE KINASE KINASE 20-RELATED"/>
    <property type="match status" value="1"/>
</dbReference>
<keyword evidence="1" id="KW-0808">Transferase</keyword>
<dbReference type="Gene3D" id="1.10.510.10">
    <property type="entry name" value="Transferase(Phosphotransferase) domain 1"/>
    <property type="match status" value="1"/>
</dbReference>
<dbReference type="CDD" id="cd14014">
    <property type="entry name" value="STKc_PknB_like"/>
    <property type="match status" value="1"/>
</dbReference>
<dbReference type="Gene3D" id="3.30.200.20">
    <property type="entry name" value="Phosphorylase Kinase, domain 1"/>
    <property type="match status" value="1"/>
</dbReference>
<organism evidence="5 6">
    <name type="scientific">Bradymonas sediminis</name>
    <dbReference type="NCBI Taxonomy" id="1548548"/>
    <lineage>
        <taxon>Bacteria</taxon>
        <taxon>Deltaproteobacteria</taxon>
        <taxon>Bradymonadales</taxon>
        <taxon>Bradymonadaceae</taxon>
        <taxon>Bradymonas</taxon>
    </lineage>
</organism>
<dbReference type="InterPro" id="IPR017441">
    <property type="entry name" value="Protein_kinase_ATP_BS"/>
</dbReference>
<dbReference type="SMART" id="SM00220">
    <property type="entry name" value="S_TKc"/>
    <property type="match status" value="1"/>
</dbReference>
<gene>
    <name evidence="5" type="ORF">DN745_08110</name>
</gene>
<dbReference type="EMBL" id="CP030032">
    <property type="protein sequence ID" value="AWV89302.1"/>
    <property type="molecule type" value="Genomic_DNA"/>
</dbReference>
<dbReference type="InterPro" id="IPR000719">
    <property type="entry name" value="Prot_kinase_dom"/>
</dbReference>
<dbReference type="KEGG" id="bsed:DN745_08110"/>
<sequence length="519" mass="57464">MPNNIEIGDTLLGKYRIEREVGAGSFGAVFSAIDLDTGERVAIKALPEQGHMIGETQIARFRREMKIISALVHRNIIGIYDFGQTSSGLLFMVLEYVDGQPLNVVMEQGPIDPIKVVSICEQIASALLLAHHRGIIHRDLKPANIMLAPERDDYLVKVLDFGTAKLLKQLDDAPLEELTREGMAVGTPRYIAPEQARGQNVGPWSDLYALGLLMYEMLTGERAVKADDVEGAVSAHVSPHPLQLAEIHLVPTPFRPVLARLIEKDASKRYRSADQVLEELNAMRFQLEDAMGGSVPHLDPVRAQLHHQPGFSAPALGDPGRPPPGSPAAAQRARAEQIIADAQNPPSIDVDWKKQQRHQGASSAQAFQKTGRDAPVEDFFRTPDTPLEWAEACIAPLIALFCFILLGAQLYKYDFAIRLLLGLIPMIAALAWSILSARGSWRYSFFRLWILFSLAAALVAHAMGPDDLIRELYRSSTWFLEPLRGLPGIDTLGAVLGWVMRWYAKLLDSVLQWGMDVIR</sequence>
<evidence type="ECO:0000256" key="3">
    <source>
        <dbReference type="ARBA" id="ARBA00022777"/>
    </source>
</evidence>
<dbReference type="PROSITE" id="PS00107">
    <property type="entry name" value="PROTEIN_KINASE_ATP"/>
    <property type="match status" value="1"/>
</dbReference>
<dbReference type="OrthoDB" id="9801841at2"/>
<keyword evidence="6" id="KW-1185">Reference proteome</keyword>
<evidence type="ECO:0000256" key="4">
    <source>
        <dbReference type="ARBA" id="ARBA00022840"/>
    </source>
</evidence>
<dbReference type="GO" id="GO:0005524">
    <property type="term" value="F:ATP binding"/>
    <property type="evidence" value="ECO:0007669"/>
    <property type="project" value="UniProtKB-UniRule"/>
</dbReference>
<name>A0A2Z4FK25_9DELT</name>
<dbReference type="PROSITE" id="PS00108">
    <property type="entry name" value="PROTEIN_KINASE_ST"/>
    <property type="match status" value="1"/>
</dbReference>
<evidence type="ECO:0000256" key="2">
    <source>
        <dbReference type="ARBA" id="ARBA00022741"/>
    </source>
</evidence>
<dbReference type="InterPro" id="IPR008271">
    <property type="entry name" value="Ser/Thr_kinase_AS"/>
</dbReference>
<protein>
    <submittedName>
        <fullName evidence="5">Uncharacterized protein</fullName>
    </submittedName>
</protein>
<dbReference type="AlphaFoldDB" id="A0A2Z4FK25"/>